<reference evidence="2" key="1">
    <citation type="submission" date="2019-08" db="EMBL/GenBank/DDBJ databases">
        <authorList>
            <person name="Kucharzyk K."/>
            <person name="Murdoch R.W."/>
            <person name="Higgins S."/>
            <person name="Loffler F."/>
        </authorList>
    </citation>
    <scope>NUCLEOTIDE SEQUENCE</scope>
</reference>
<name>A0A645HV02_9ZZZZ</name>
<organism evidence="2">
    <name type="scientific">bioreactor metagenome</name>
    <dbReference type="NCBI Taxonomy" id="1076179"/>
    <lineage>
        <taxon>unclassified sequences</taxon>
        <taxon>metagenomes</taxon>
        <taxon>ecological metagenomes</taxon>
    </lineage>
</organism>
<feature type="compositionally biased region" description="Basic and acidic residues" evidence="1">
    <location>
        <begin position="78"/>
        <end position="91"/>
    </location>
</feature>
<evidence type="ECO:0000256" key="1">
    <source>
        <dbReference type="SAM" id="MobiDB-lite"/>
    </source>
</evidence>
<sequence length="91" mass="10340">MRFEFPKAYTEAPQNEGLLFILIRQVFSIESGLNDIGNGEDANKNDYDVKPGEQLEIPEGKTGKTIERRHSHHRKGHAEKTAQEPFEKGFA</sequence>
<dbReference type="EMBL" id="VSSQ01100913">
    <property type="protein sequence ID" value="MPN42885.1"/>
    <property type="molecule type" value="Genomic_DNA"/>
</dbReference>
<comment type="caution">
    <text evidence="2">The sequence shown here is derived from an EMBL/GenBank/DDBJ whole genome shotgun (WGS) entry which is preliminary data.</text>
</comment>
<gene>
    <name evidence="2" type="ORF">SDC9_190443</name>
</gene>
<proteinExistence type="predicted"/>
<protein>
    <submittedName>
        <fullName evidence="2">Uncharacterized protein</fullName>
    </submittedName>
</protein>
<evidence type="ECO:0000313" key="2">
    <source>
        <dbReference type="EMBL" id="MPN42885.1"/>
    </source>
</evidence>
<dbReference type="AlphaFoldDB" id="A0A645HV02"/>
<feature type="compositionally biased region" description="Basic and acidic residues" evidence="1">
    <location>
        <begin position="41"/>
        <end position="68"/>
    </location>
</feature>
<feature type="region of interest" description="Disordered" evidence="1">
    <location>
        <begin position="37"/>
        <end position="91"/>
    </location>
</feature>
<accession>A0A645HV02</accession>